<dbReference type="PANTHER" id="PTHR31072">
    <property type="entry name" value="TRANSCRIPTION FACTOR TCP4-RELATED"/>
    <property type="match status" value="1"/>
</dbReference>
<keyword evidence="5" id="KW-0539">Nucleus</keyword>
<dbReference type="Proteomes" id="UP000008810">
    <property type="component" value="Chromosome 2"/>
</dbReference>
<evidence type="ECO:0000256" key="2">
    <source>
        <dbReference type="ARBA" id="ARBA00023015"/>
    </source>
</evidence>
<dbReference type="EMBL" id="CM000881">
    <property type="protein sequence ID" value="KQK05441.1"/>
    <property type="molecule type" value="Genomic_DNA"/>
</dbReference>
<dbReference type="RefSeq" id="XP_003566051.1">
    <property type="nucleotide sequence ID" value="XM_003566003.4"/>
</dbReference>
<keyword evidence="4" id="KW-0804">Transcription</keyword>
<dbReference type="EnsemblPlants" id="PNT70932">
    <property type="protein sequence ID" value="PNT70932"/>
    <property type="gene ID" value="BRADI_2g20060v3"/>
</dbReference>
<evidence type="ECO:0000313" key="8">
    <source>
        <dbReference type="EMBL" id="KQK05441.1"/>
    </source>
</evidence>
<reference evidence="9" key="3">
    <citation type="submission" date="2018-08" db="UniProtKB">
        <authorList>
            <consortium name="EnsemblPlants"/>
        </authorList>
    </citation>
    <scope>IDENTIFICATION</scope>
    <source>
        <strain evidence="9">cv. Bd21</strain>
    </source>
</reference>
<dbReference type="Gramene" id="PNT70931">
    <property type="protein sequence ID" value="PNT70931"/>
    <property type="gene ID" value="BRADI_2g20060v3"/>
</dbReference>
<feature type="region of interest" description="Disordered" evidence="6">
    <location>
        <begin position="1"/>
        <end position="36"/>
    </location>
</feature>
<protein>
    <recommendedName>
        <fullName evidence="7">TCP domain-containing protein</fullName>
    </recommendedName>
</protein>
<dbReference type="EnsemblPlants" id="KQK05441">
    <property type="protein sequence ID" value="KQK05441"/>
    <property type="gene ID" value="BRADI_2g20060v3"/>
</dbReference>
<dbReference type="EMBL" id="CM000881">
    <property type="protein sequence ID" value="KQK05440.1"/>
    <property type="molecule type" value="Genomic_DNA"/>
</dbReference>
<dbReference type="HOGENOM" id="CLU_088376_0_0_1"/>
<name>I1HHQ1_BRADI</name>
<dbReference type="Gramene" id="KQK05440">
    <property type="protein sequence ID" value="KQK05440"/>
    <property type="gene ID" value="BRADI_2g20060v3"/>
</dbReference>
<evidence type="ECO:0000313" key="9">
    <source>
        <dbReference type="EnsemblPlants" id="KQK05440"/>
    </source>
</evidence>
<dbReference type="KEGG" id="bdi:100833785"/>
<feature type="region of interest" description="Disordered" evidence="6">
    <location>
        <begin position="262"/>
        <end position="298"/>
    </location>
</feature>
<dbReference type="GO" id="GO:0043565">
    <property type="term" value="F:sequence-specific DNA binding"/>
    <property type="evidence" value="ECO:0000318"/>
    <property type="project" value="GO_Central"/>
</dbReference>
<evidence type="ECO:0000256" key="4">
    <source>
        <dbReference type="ARBA" id="ARBA00023163"/>
    </source>
</evidence>
<dbReference type="eggNOG" id="ENOG502QS1Y">
    <property type="taxonomic scope" value="Eukaryota"/>
</dbReference>
<dbReference type="OrthoDB" id="1927134at2759"/>
<dbReference type="EnsemblPlants" id="KQK05440">
    <property type="protein sequence ID" value="KQK05440"/>
    <property type="gene ID" value="BRADI_2g20060v3"/>
</dbReference>
<evidence type="ECO:0000256" key="6">
    <source>
        <dbReference type="SAM" id="MobiDB-lite"/>
    </source>
</evidence>
<organism evidence="8">
    <name type="scientific">Brachypodium distachyon</name>
    <name type="common">Purple false brome</name>
    <name type="synonym">Trachynia distachya</name>
    <dbReference type="NCBI Taxonomy" id="15368"/>
    <lineage>
        <taxon>Eukaryota</taxon>
        <taxon>Viridiplantae</taxon>
        <taxon>Streptophyta</taxon>
        <taxon>Embryophyta</taxon>
        <taxon>Tracheophyta</taxon>
        <taxon>Spermatophyta</taxon>
        <taxon>Magnoliopsida</taxon>
        <taxon>Liliopsida</taxon>
        <taxon>Poales</taxon>
        <taxon>Poaceae</taxon>
        <taxon>BOP clade</taxon>
        <taxon>Pooideae</taxon>
        <taxon>Stipodae</taxon>
        <taxon>Brachypodieae</taxon>
        <taxon>Brachypodium</taxon>
    </lineage>
</organism>
<dbReference type="Gramene" id="KQK05441">
    <property type="protein sequence ID" value="KQK05441"/>
    <property type="gene ID" value="BRADI_2g20060v3"/>
</dbReference>
<dbReference type="PROSITE" id="PS51369">
    <property type="entry name" value="TCP"/>
    <property type="match status" value="1"/>
</dbReference>
<evidence type="ECO:0000256" key="5">
    <source>
        <dbReference type="ARBA" id="ARBA00023242"/>
    </source>
</evidence>
<feature type="compositionally biased region" description="Low complexity" evidence="6">
    <location>
        <begin position="16"/>
        <end position="36"/>
    </location>
</feature>
<dbReference type="EnsemblPlants" id="PNT70931">
    <property type="protein sequence ID" value="PNT70931"/>
    <property type="gene ID" value="BRADI_2g20060v3"/>
</dbReference>
<dbReference type="PANTHER" id="PTHR31072:SF245">
    <property type="entry name" value="OS05G0513100 PROTEIN"/>
    <property type="match status" value="1"/>
</dbReference>
<dbReference type="EMBL" id="CM000881">
    <property type="protein sequence ID" value="PNT70931.1"/>
    <property type="molecule type" value="Genomic_DNA"/>
</dbReference>
<gene>
    <name evidence="9" type="primary">LOC100833785</name>
    <name evidence="8" type="ORF">BRADI_2g20060v3</name>
</gene>
<dbReference type="InterPro" id="IPR005333">
    <property type="entry name" value="Transcription_factor_TCP"/>
</dbReference>
<keyword evidence="2" id="KW-0805">Transcription regulation</keyword>
<dbReference type="STRING" id="15368.I1HHQ1"/>
<dbReference type="EMBL" id="CM000881">
    <property type="protein sequence ID" value="PNT70932.1"/>
    <property type="molecule type" value="Genomic_DNA"/>
</dbReference>
<dbReference type="OMA" id="GGMKAFM"/>
<dbReference type="Pfam" id="PF03634">
    <property type="entry name" value="TCP"/>
    <property type="match status" value="1"/>
</dbReference>
<feature type="domain" description="TCP" evidence="7">
    <location>
        <begin position="51"/>
        <end position="109"/>
    </location>
</feature>
<dbReference type="AlphaFoldDB" id="I1HHQ1"/>
<keyword evidence="10" id="KW-1185">Reference proteome</keyword>
<proteinExistence type="predicted"/>
<comment type="subcellular location">
    <subcellularLocation>
        <location evidence="1">Nucleus</location>
    </subcellularLocation>
</comment>
<dbReference type="RefSeq" id="XP_010231175.1">
    <property type="nucleotide sequence ID" value="XM_010232873.3"/>
</dbReference>
<evidence type="ECO:0000256" key="1">
    <source>
        <dbReference type="ARBA" id="ARBA00004123"/>
    </source>
</evidence>
<feature type="compositionally biased region" description="Polar residues" evidence="6">
    <location>
        <begin position="280"/>
        <end position="292"/>
    </location>
</feature>
<dbReference type="GO" id="GO:0003700">
    <property type="term" value="F:DNA-binding transcription factor activity"/>
    <property type="evidence" value="ECO:0000318"/>
    <property type="project" value="GO_Central"/>
</dbReference>
<reference evidence="8" key="2">
    <citation type="submission" date="2017-06" db="EMBL/GenBank/DDBJ databases">
        <title>WGS assembly of Brachypodium distachyon.</title>
        <authorList>
            <consortium name="The International Brachypodium Initiative"/>
            <person name="Lucas S."/>
            <person name="Harmon-Smith M."/>
            <person name="Lail K."/>
            <person name="Tice H."/>
            <person name="Grimwood J."/>
            <person name="Bruce D."/>
            <person name="Barry K."/>
            <person name="Shu S."/>
            <person name="Lindquist E."/>
            <person name="Wang M."/>
            <person name="Pitluck S."/>
            <person name="Vogel J.P."/>
            <person name="Garvin D.F."/>
            <person name="Mockler T.C."/>
            <person name="Schmutz J."/>
            <person name="Rokhsar D."/>
            <person name="Bevan M.W."/>
        </authorList>
    </citation>
    <scope>NUCLEOTIDE SEQUENCE</scope>
    <source>
        <strain evidence="8">Bd21</strain>
    </source>
</reference>
<accession>I1HHQ1</accession>
<keyword evidence="3" id="KW-0238">DNA-binding</keyword>
<dbReference type="GeneID" id="100833785"/>
<dbReference type="GO" id="GO:0005634">
    <property type="term" value="C:nucleus"/>
    <property type="evidence" value="ECO:0000318"/>
    <property type="project" value="GO_Central"/>
</dbReference>
<evidence type="ECO:0000313" key="10">
    <source>
        <dbReference type="Proteomes" id="UP000008810"/>
    </source>
</evidence>
<sequence>MHTNEEPGPDGAANKALLQLHQAASSAASSSSSRQWSAESRIVRVSRVFGGKDRHSKVRTVKGLRDRRVRLSVPTAIQLYDLQDRLGLSQPSKVVDWLLDAARREIDKLPPLNFPPPDPHAHLMAMAPPPFSATTAAPMLVDGDKAAGQLGRCDDGDELKGFMGLRSSLGLVSGAMTPSALAAHASPYHHQYGAGAEAWSNDAHDYLSGGGRGHNGTDSIQQVATAHGHGHSPYFPSLLSLAPAMSQFVFYSAAEGGFGSAMKEAGDGDDDDQFPVDNLDASQGQLSLSSDRSFLHSG</sequence>
<evidence type="ECO:0000256" key="3">
    <source>
        <dbReference type="ARBA" id="ARBA00023125"/>
    </source>
</evidence>
<reference evidence="8 9" key="1">
    <citation type="journal article" date="2010" name="Nature">
        <title>Genome sequencing and analysis of the model grass Brachypodium distachyon.</title>
        <authorList>
            <consortium name="International Brachypodium Initiative"/>
        </authorList>
    </citation>
    <scope>NUCLEOTIDE SEQUENCE [LARGE SCALE GENOMIC DNA]</scope>
    <source>
        <strain evidence="8">Bd21</strain>
        <strain evidence="9">cv. Bd21</strain>
    </source>
</reference>
<evidence type="ECO:0000259" key="7">
    <source>
        <dbReference type="PROSITE" id="PS51369"/>
    </source>
</evidence>
<dbReference type="InterPro" id="IPR017887">
    <property type="entry name" value="TF_TCP_subgr"/>
</dbReference>
<dbReference type="Gramene" id="PNT70932">
    <property type="protein sequence ID" value="PNT70932"/>
    <property type="gene ID" value="BRADI_2g20060v3"/>
</dbReference>